<reference evidence="2 3" key="1">
    <citation type="submission" date="2019-11" db="EMBL/GenBank/DDBJ databases">
        <title>Draft Genome Sequence of Plant Growth-Promoting Rhizosphere-Associated Bacteria.</title>
        <authorList>
            <person name="Vasilyev I.Y."/>
            <person name="Radchenko V."/>
            <person name="Ilnitskaya E.V."/>
        </authorList>
    </citation>
    <scope>NUCLEOTIDE SEQUENCE [LARGE SCALE GENOMIC DNA]</scope>
    <source>
        <strain evidence="2 3">VRA_MhP_f</strain>
    </source>
</reference>
<evidence type="ECO:0000313" key="2">
    <source>
        <dbReference type="EMBL" id="MSE13829.1"/>
    </source>
</evidence>
<dbReference type="GO" id="GO:0016491">
    <property type="term" value="F:oxidoreductase activity"/>
    <property type="evidence" value="ECO:0007669"/>
    <property type="project" value="InterPro"/>
</dbReference>
<dbReference type="InterPro" id="IPR011032">
    <property type="entry name" value="GroES-like_sf"/>
</dbReference>
<gene>
    <name evidence="2" type="ORF">GKC49_01260</name>
</gene>
<dbReference type="SUPFAM" id="SSF51735">
    <property type="entry name" value="NAD(P)-binding Rossmann-fold domains"/>
    <property type="match status" value="1"/>
</dbReference>
<dbReference type="InterPro" id="IPR020843">
    <property type="entry name" value="ER"/>
</dbReference>
<dbReference type="PANTHER" id="PTHR45033:SF2">
    <property type="entry name" value="ZINC-TYPE ALCOHOL DEHYDROGENASE-LIKE PROTEIN C1773.06C"/>
    <property type="match status" value="1"/>
</dbReference>
<dbReference type="InterPro" id="IPR013154">
    <property type="entry name" value="ADH-like_N"/>
</dbReference>
<accession>A0A7X2MIP2</accession>
<dbReference type="Pfam" id="PF08240">
    <property type="entry name" value="ADH_N"/>
    <property type="match status" value="1"/>
</dbReference>
<dbReference type="Gene3D" id="3.90.180.10">
    <property type="entry name" value="Medium-chain alcohol dehydrogenases, catalytic domain"/>
    <property type="match status" value="1"/>
</dbReference>
<dbReference type="CDD" id="cd08276">
    <property type="entry name" value="MDR7"/>
    <property type="match status" value="1"/>
</dbReference>
<protein>
    <submittedName>
        <fullName evidence="2">Zinc-binding dehydrogenase</fullName>
    </submittedName>
</protein>
<dbReference type="Proteomes" id="UP000461948">
    <property type="component" value="Unassembled WGS sequence"/>
</dbReference>
<organism evidence="2 3">
    <name type="scientific">Enterobacter agglomerans</name>
    <name type="common">Erwinia herbicola</name>
    <name type="synonym">Pantoea agglomerans</name>
    <dbReference type="NCBI Taxonomy" id="549"/>
    <lineage>
        <taxon>Bacteria</taxon>
        <taxon>Pseudomonadati</taxon>
        <taxon>Pseudomonadota</taxon>
        <taxon>Gammaproteobacteria</taxon>
        <taxon>Enterobacterales</taxon>
        <taxon>Erwiniaceae</taxon>
        <taxon>Pantoea</taxon>
        <taxon>Pantoea agglomerans group</taxon>
    </lineage>
</organism>
<dbReference type="Gene3D" id="3.40.50.720">
    <property type="entry name" value="NAD(P)-binding Rossmann-like Domain"/>
    <property type="match status" value="1"/>
</dbReference>
<dbReference type="Pfam" id="PF00107">
    <property type="entry name" value="ADH_zinc_N"/>
    <property type="match status" value="1"/>
</dbReference>
<dbReference type="SMART" id="SM00829">
    <property type="entry name" value="PKS_ER"/>
    <property type="match status" value="1"/>
</dbReference>
<dbReference type="InterPro" id="IPR013149">
    <property type="entry name" value="ADH-like_C"/>
</dbReference>
<evidence type="ECO:0000313" key="3">
    <source>
        <dbReference type="Proteomes" id="UP000461948"/>
    </source>
</evidence>
<dbReference type="PANTHER" id="PTHR45033">
    <property type="match status" value="1"/>
</dbReference>
<dbReference type="AlphaFoldDB" id="A0A7X2MIP2"/>
<sequence length="335" mass="35427">MKAVLLGNEAGVDNIAFTDVTDPGQPGKGEIRVRIHNVSLNFHDYNVAAGILPAQAGRILTSDGAGTIQSVGEGVTDFQPGDAVVSTFFPDWDKGECPLAGFSRTPGDGIDGYATEYVVRPARFFTHSPAGWTHAEASTLPTAALTAWRALITEGDLRPGEDVLILGTGGVSVFALQLAKMTGARVWGTSSSEEKMAWLRDQGVAGVVNYRKEPHWGKKIFELTGGRGVDHVIEIGGPGTLAQSIAAARIGGRITLIGVFTGIAGEVPTAAIMGKQLTVRGITVGSSEHQKEMIRAFEASDVRPVIDKVLPLGELQDAFRHQLAGKHTGKIVIEI</sequence>
<dbReference type="InterPro" id="IPR036291">
    <property type="entry name" value="NAD(P)-bd_dom_sf"/>
</dbReference>
<dbReference type="RefSeq" id="WP_187495528.1">
    <property type="nucleotide sequence ID" value="NZ_JACSWY010000030.1"/>
</dbReference>
<proteinExistence type="predicted"/>
<feature type="domain" description="Enoyl reductase (ER)" evidence="1">
    <location>
        <begin position="11"/>
        <end position="333"/>
    </location>
</feature>
<evidence type="ECO:0000259" key="1">
    <source>
        <dbReference type="SMART" id="SM00829"/>
    </source>
</evidence>
<name>A0A7X2MIP2_ENTAG</name>
<dbReference type="InterPro" id="IPR052711">
    <property type="entry name" value="Zinc_ADH-like"/>
</dbReference>
<dbReference type="EMBL" id="WKLC01000016">
    <property type="protein sequence ID" value="MSE13829.1"/>
    <property type="molecule type" value="Genomic_DNA"/>
</dbReference>
<dbReference type="SUPFAM" id="SSF50129">
    <property type="entry name" value="GroES-like"/>
    <property type="match status" value="1"/>
</dbReference>
<comment type="caution">
    <text evidence="2">The sequence shown here is derived from an EMBL/GenBank/DDBJ whole genome shotgun (WGS) entry which is preliminary data.</text>
</comment>